<feature type="transmembrane region" description="Helical" evidence="1">
    <location>
        <begin position="251"/>
        <end position="270"/>
    </location>
</feature>
<protein>
    <submittedName>
        <fullName evidence="2">Uncharacterized protein</fullName>
    </submittedName>
</protein>
<keyword evidence="1" id="KW-0812">Transmembrane</keyword>
<dbReference type="EMBL" id="CP048617">
    <property type="protein sequence ID" value="QIB26971.1"/>
    <property type="molecule type" value="Genomic_DNA"/>
</dbReference>
<evidence type="ECO:0000256" key="1">
    <source>
        <dbReference type="SAM" id="Phobius"/>
    </source>
</evidence>
<feature type="transmembrane region" description="Helical" evidence="1">
    <location>
        <begin position="20"/>
        <end position="40"/>
    </location>
</feature>
<evidence type="ECO:0000313" key="3">
    <source>
        <dbReference type="Proteomes" id="UP000464452"/>
    </source>
</evidence>
<organism evidence="2 3">
    <name type="scientific">Caloranaerobacter azorensis</name>
    <dbReference type="NCBI Taxonomy" id="116090"/>
    <lineage>
        <taxon>Bacteria</taxon>
        <taxon>Bacillati</taxon>
        <taxon>Bacillota</taxon>
        <taxon>Tissierellia</taxon>
        <taxon>Tissierellales</taxon>
        <taxon>Thermohalobacteraceae</taxon>
        <taxon>Caloranaerobacter</taxon>
    </lineage>
</organism>
<reference evidence="2 3" key="1">
    <citation type="submission" date="2020-02" db="EMBL/GenBank/DDBJ databases">
        <title>Thermophilic hydrogen producing bacteria, Caloranaerobacter azorensis.</title>
        <authorList>
            <person name="Baek K."/>
        </authorList>
    </citation>
    <scope>NUCLEOTIDE SEQUENCE [LARGE SCALE GENOMIC DNA]</scope>
    <source>
        <strain evidence="2 3">T3-1</strain>
    </source>
</reference>
<dbReference type="RefSeq" id="WP_163234908.1">
    <property type="nucleotide sequence ID" value="NZ_CP048617.1"/>
</dbReference>
<feature type="transmembrane region" description="Helical" evidence="1">
    <location>
        <begin position="111"/>
        <end position="132"/>
    </location>
</feature>
<keyword evidence="1" id="KW-1133">Transmembrane helix</keyword>
<keyword evidence="1" id="KW-0472">Membrane</keyword>
<feature type="transmembrane region" description="Helical" evidence="1">
    <location>
        <begin position="71"/>
        <end position="90"/>
    </location>
</feature>
<accession>A0A6P1YCN0</accession>
<name>A0A6P1YCN0_9FIRM</name>
<dbReference type="KEGG" id="cazo:G3A45_06500"/>
<feature type="transmembrane region" description="Helical" evidence="1">
    <location>
        <begin position="209"/>
        <end position="231"/>
    </location>
</feature>
<proteinExistence type="predicted"/>
<sequence>MSFSNILKFEFAKLFKRREFNIVLTLEIVLISIFFIYVSITLYKSPLSELPSAYQLWIGYNNVNYNFIGDIYYLFFLTLPACIAYSDTFLEDRKCNVFNLVITRCDKKLYILSKGIVVFFSGFIVIFLPLFIHQLLCLVVMPLYSPSEVIAGNPVYDKYYLIKIYYKQLHTLNPYLHNMLYIFLDGLFGGVIAFFSYSISFLKNINRYVVIILPTVLFFIQNFLAAASGNANYSLSYYLNVTTSIKDLNYITYWISLAVLIIVGLCIIILSNRLNKDAI</sequence>
<evidence type="ECO:0000313" key="2">
    <source>
        <dbReference type="EMBL" id="QIB26971.1"/>
    </source>
</evidence>
<feature type="transmembrane region" description="Helical" evidence="1">
    <location>
        <begin position="179"/>
        <end position="197"/>
    </location>
</feature>
<gene>
    <name evidence="2" type="ORF">G3A45_06500</name>
</gene>
<dbReference type="Proteomes" id="UP000464452">
    <property type="component" value="Chromosome"/>
</dbReference>
<dbReference type="AlphaFoldDB" id="A0A6P1YCN0"/>